<dbReference type="EMBL" id="OW240913">
    <property type="protein sequence ID" value="CAH2253680.1"/>
    <property type="molecule type" value="Genomic_DNA"/>
</dbReference>
<reference evidence="2" key="1">
    <citation type="submission" date="2022-03" db="EMBL/GenBank/DDBJ databases">
        <authorList>
            <person name="Alioto T."/>
            <person name="Alioto T."/>
            <person name="Gomez Garrido J."/>
        </authorList>
    </citation>
    <scope>NUCLEOTIDE SEQUENCE</scope>
</reference>
<name>A0AAD1RH18_PELCU</name>
<dbReference type="AlphaFoldDB" id="A0AAD1RH18"/>
<feature type="compositionally biased region" description="Low complexity" evidence="1">
    <location>
        <begin position="1"/>
        <end position="10"/>
    </location>
</feature>
<gene>
    <name evidence="2" type="ORF">PECUL_23A028843</name>
</gene>
<feature type="region of interest" description="Disordered" evidence="1">
    <location>
        <begin position="1"/>
        <end position="24"/>
    </location>
</feature>
<keyword evidence="3" id="KW-1185">Reference proteome</keyword>
<evidence type="ECO:0000256" key="1">
    <source>
        <dbReference type="SAM" id="MobiDB-lite"/>
    </source>
</evidence>
<proteinExistence type="predicted"/>
<feature type="non-terminal residue" evidence="2">
    <location>
        <position position="53"/>
    </location>
</feature>
<accession>A0AAD1RH18</accession>
<dbReference type="Proteomes" id="UP001295444">
    <property type="component" value="Chromosome 02"/>
</dbReference>
<organism evidence="2 3">
    <name type="scientific">Pelobates cultripes</name>
    <name type="common">Western spadefoot toad</name>
    <dbReference type="NCBI Taxonomy" id="61616"/>
    <lineage>
        <taxon>Eukaryota</taxon>
        <taxon>Metazoa</taxon>
        <taxon>Chordata</taxon>
        <taxon>Craniata</taxon>
        <taxon>Vertebrata</taxon>
        <taxon>Euteleostomi</taxon>
        <taxon>Amphibia</taxon>
        <taxon>Batrachia</taxon>
        <taxon>Anura</taxon>
        <taxon>Pelobatoidea</taxon>
        <taxon>Pelobatidae</taxon>
        <taxon>Pelobates</taxon>
    </lineage>
</organism>
<protein>
    <submittedName>
        <fullName evidence="2">Uncharacterized protein</fullName>
    </submittedName>
</protein>
<evidence type="ECO:0000313" key="2">
    <source>
        <dbReference type="EMBL" id="CAH2253680.1"/>
    </source>
</evidence>
<evidence type="ECO:0000313" key="3">
    <source>
        <dbReference type="Proteomes" id="UP001295444"/>
    </source>
</evidence>
<sequence>MADTQPRGQSGPPPQSPNTNDSLTTRLDGLFEAFWAKIAARHKEERSKLLDIG</sequence>